<evidence type="ECO:0000256" key="3">
    <source>
        <dbReference type="SAM" id="SignalP"/>
    </source>
</evidence>
<feature type="chain" id="PRO_5012956147" description="Leucine rich repeat-containing protein" evidence="3">
    <location>
        <begin position="25"/>
        <end position="349"/>
    </location>
</feature>
<dbReference type="InterPro" id="IPR032675">
    <property type="entry name" value="LRR_dom_sf"/>
</dbReference>
<reference evidence="5" key="1">
    <citation type="submission" date="2017-02" db="EMBL/GenBank/DDBJ databases">
        <authorList>
            <person name="Varghese N."/>
            <person name="Submissions S."/>
        </authorList>
    </citation>
    <scope>NUCLEOTIDE SEQUENCE [LARGE SCALE GENOMIC DNA]</scope>
    <source>
        <strain evidence="5">ATCC 51356</strain>
    </source>
</reference>
<dbReference type="PANTHER" id="PTHR47566">
    <property type="match status" value="1"/>
</dbReference>
<dbReference type="InterPro" id="IPR052574">
    <property type="entry name" value="CDIRP"/>
</dbReference>
<dbReference type="RefSeq" id="WP_078736431.1">
    <property type="nucleotide sequence ID" value="NZ_FUXE01000004.1"/>
</dbReference>
<dbReference type="GO" id="GO:0035591">
    <property type="term" value="F:signaling adaptor activity"/>
    <property type="evidence" value="ECO:0007669"/>
    <property type="project" value="TreeGrafter"/>
</dbReference>
<keyword evidence="3" id="KW-0732">Signal</keyword>
<dbReference type="OrthoDB" id="1014043at2"/>
<dbReference type="AlphaFoldDB" id="A0A1T4LNW8"/>
<dbReference type="Gene3D" id="3.80.10.10">
    <property type="entry name" value="Ribonuclease Inhibitor"/>
    <property type="match status" value="1"/>
</dbReference>
<keyword evidence="2" id="KW-0677">Repeat</keyword>
<evidence type="ECO:0000256" key="2">
    <source>
        <dbReference type="ARBA" id="ARBA00022737"/>
    </source>
</evidence>
<organism evidence="4 5">
    <name type="scientific">Porphyromonas circumdentaria</name>
    <dbReference type="NCBI Taxonomy" id="29524"/>
    <lineage>
        <taxon>Bacteria</taxon>
        <taxon>Pseudomonadati</taxon>
        <taxon>Bacteroidota</taxon>
        <taxon>Bacteroidia</taxon>
        <taxon>Bacteroidales</taxon>
        <taxon>Porphyromonadaceae</taxon>
        <taxon>Porphyromonas</taxon>
    </lineage>
</organism>
<evidence type="ECO:0008006" key="6">
    <source>
        <dbReference type="Google" id="ProtNLM"/>
    </source>
</evidence>
<sequence>MKRILLYSTLFATLFMACLGVANAQNEGVITMKTTQKKGQDIILEIEAVGTTDEEKANFTVEGATLRGKDKPNGFIYYTVLDEEGNITIKGDIKVLYCFFSHLTHIDISQATNLEIFSCHENLITEIDVSQNRRLKALTVSKNSIKKINVSQNGLLQALAVADNEISELDITNNVNLWLLTCGNNNLKELNVRENEQLQTMRCEGNQLTELDLSNNGFLIEVNCSRNNIKGTAMDKLIEGLPDHSQNPDGRAMFAVIDNTIAPPDGNVCTVDQVRKALALGWIANEKVGDDKWKEYAGSPNAIQEVLEFDSADIEEIYSIEGYRLDRLQKGVNLIRLTNGEVRKVVIGN</sequence>
<dbReference type="PANTHER" id="PTHR47566:SF1">
    <property type="entry name" value="PROTEIN NUD1"/>
    <property type="match status" value="1"/>
</dbReference>
<dbReference type="PROSITE" id="PS51257">
    <property type="entry name" value="PROKAR_LIPOPROTEIN"/>
    <property type="match status" value="1"/>
</dbReference>
<dbReference type="Proteomes" id="UP000190121">
    <property type="component" value="Unassembled WGS sequence"/>
</dbReference>
<dbReference type="SUPFAM" id="SSF52058">
    <property type="entry name" value="L domain-like"/>
    <property type="match status" value="1"/>
</dbReference>
<keyword evidence="1" id="KW-0433">Leucine-rich repeat</keyword>
<dbReference type="STRING" id="29524.SAMN02745171_00467"/>
<dbReference type="EMBL" id="FUXE01000004">
    <property type="protein sequence ID" value="SJZ56432.1"/>
    <property type="molecule type" value="Genomic_DNA"/>
</dbReference>
<protein>
    <recommendedName>
        <fullName evidence="6">Leucine rich repeat-containing protein</fullName>
    </recommendedName>
</protein>
<name>A0A1T4LNW8_9PORP</name>
<feature type="signal peptide" evidence="3">
    <location>
        <begin position="1"/>
        <end position="24"/>
    </location>
</feature>
<gene>
    <name evidence="4" type="ORF">SAMN02745171_00467</name>
</gene>
<evidence type="ECO:0000313" key="5">
    <source>
        <dbReference type="Proteomes" id="UP000190121"/>
    </source>
</evidence>
<accession>A0A1T4LNW8</accession>
<evidence type="ECO:0000256" key="1">
    <source>
        <dbReference type="ARBA" id="ARBA00022614"/>
    </source>
</evidence>
<proteinExistence type="predicted"/>
<evidence type="ECO:0000313" key="4">
    <source>
        <dbReference type="EMBL" id="SJZ56432.1"/>
    </source>
</evidence>
<keyword evidence="5" id="KW-1185">Reference proteome</keyword>